<dbReference type="EMBL" id="CP097331">
    <property type="protein sequence ID" value="URF07836.1"/>
    <property type="molecule type" value="Genomic_DNA"/>
</dbReference>
<dbReference type="InterPro" id="IPR036390">
    <property type="entry name" value="WH_DNA-bd_sf"/>
</dbReference>
<evidence type="ECO:0000256" key="2">
    <source>
        <dbReference type="ARBA" id="ARBA00023125"/>
    </source>
</evidence>
<dbReference type="Gene3D" id="1.10.10.10">
    <property type="entry name" value="Winged helix-like DNA-binding domain superfamily/Winged helix DNA-binding domain"/>
    <property type="match status" value="1"/>
</dbReference>
<dbReference type="InterPro" id="IPR036388">
    <property type="entry name" value="WH-like_DNA-bd_sf"/>
</dbReference>
<dbReference type="KEGG" id="ccam:M5D45_21990"/>
<evidence type="ECO:0000256" key="3">
    <source>
        <dbReference type="ARBA" id="ARBA00023163"/>
    </source>
</evidence>
<evidence type="ECO:0000313" key="5">
    <source>
        <dbReference type="EMBL" id="URF07836.1"/>
    </source>
</evidence>
<dbReference type="AlphaFoldDB" id="A0AAE9IC40"/>
<dbReference type="Proteomes" id="UP001056132">
    <property type="component" value="Chromosome 2"/>
</dbReference>
<evidence type="ECO:0000259" key="4">
    <source>
        <dbReference type="PROSITE" id="PS51118"/>
    </source>
</evidence>
<accession>A0AAE9IC40</accession>
<evidence type="ECO:0000256" key="1">
    <source>
        <dbReference type="ARBA" id="ARBA00023015"/>
    </source>
</evidence>
<reference evidence="5" key="1">
    <citation type="journal article" date="2022" name="Microbiol. Resour. Announc.">
        <title>Genome Sequence of Cupriavidus campinensis Strain G5, a Member of a Bacterial Consortium Capable of Polyethylene Degradation.</title>
        <authorList>
            <person name="Schneider B."/>
            <person name="Pfeiffer F."/>
            <person name="Dyall-Smith M."/>
            <person name="Kunte H.J."/>
        </authorList>
    </citation>
    <scope>NUCLEOTIDE SEQUENCE</scope>
    <source>
        <strain evidence="5">G5</strain>
    </source>
</reference>
<name>A0AAE9IC40_9BURK</name>
<proteinExistence type="predicted"/>
<dbReference type="SUPFAM" id="SSF46785">
    <property type="entry name" value="Winged helix' DNA-binding domain"/>
    <property type="match status" value="1"/>
</dbReference>
<gene>
    <name evidence="5" type="ORF">M5D45_21990</name>
</gene>
<dbReference type="PROSITE" id="PS51118">
    <property type="entry name" value="HTH_HXLR"/>
    <property type="match status" value="1"/>
</dbReference>
<keyword evidence="2" id="KW-0238">DNA-binding</keyword>
<dbReference type="PANTHER" id="PTHR33204:SF18">
    <property type="entry name" value="TRANSCRIPTIONAL REGULATORY PROTEIN"/>
    <property type="match status" value="1"/>
</dbReference>
<dbReference type="GO" id="GO:0003677">
    <property type="term" value="F:DNA binding"/>
    <property type="evidence" value="ECO:0007669"/>
    <property type="project" value="UniProtKB-KW"/>
</dbReference>
<organism evidence="5 6">
    <name type="scientific">Cupriavidus campinensis</name>
    <dbReference type="NCBI Taxonomy" id="151783"/>
    <lineage>
        <taxon>Bacteria</taxon>
        <taxon>Pseudomonadati</taxon>
        <taxon>Pseudomonadota</taxon>
        <taxon>Betaproteobacteria</taxon>
        <taxon>Burkholderiales</taxon>
        <taxon>Burkholderiaceae</taxon>
        <taxon>Cupriavidus</taxon>
    </lineage>
</organism>
<dbReference type="Pfam" id="PF01638">
    <property type="entry name" value="HxlR"/>
    <property type="match status" value="1"/>
</dbReference>
<sequence>MRDDKAAEAHAEAEACPVARSVNVIGDRWSLLIVRDAFDGMRRFSDFQRNLGMARNVLADRLRRLVEAGILDQQPASDGSAYQEYVLTPRGEELFPVVVALRQWAESHLFTQGEPHSDLVERTSGKPIPRMVPRAHDGSTLMPHDAEVRKLAGR</sequence>
<feature type="domain" description="HTH hxlR-type" evidence="4">
    <location>
        <begin position="16"/>
        <end position="113"/>
    </location>
</feature>
<evidence type="ECO:0000313" key="6">
    <source>
        <dbReference type="Proteomes" id="UP001056132"/>
    </source>
</evidence>
<dbReference type="RefSeq" id="WP_211942813.1">
    <property type="nucleotide sequence ID" value="NZ_CAJPVH010000004.1"/>
</dbReference>
<keyword evidence="1" id="KW-0805">Transcription regulation</keyword>
<reference evidence="5" key="2">
    <citation type="submission" date="2022-05" db="EMBL/GenBank/DDBJ databases">
        <authorList>
            <person name="Kunte H.-J."/>
        </authorList>
    </citation>
    <scope>NUCLEOTIDE SEQUENCE</scope>
    <source>
        <strain evidence="5">G5</strain>
    </source>
</reference>
<dbReference type="InterPro" id="IPR002577">
    <property type="entry name" value="HTH_HxlR"/>
</dbReference>
<dbReference type="PANTHER" id="PTHR33204">
    <property type="entry name" value="TRANSCRIPTIONAL REGULATOR, MARR FAMILY"/>
    <property type="match status" value="1"/>
</dbReference>
<protein>
    <submittedName>
        <fullName evidence="5">Helix-turn-helix transcriptional regulator</fullName>
    </submittedName>
</protein>
<keyword evidence="3" id="KW-0804">Transcription</keyword>